<name>A0A1W1VBA8_9FIRM</name>
<sequence length="245" mass="28753">MAKLFLGTSGFNYPHWRGRFYPLELPSKDWLKFYASYFPTVELNVTFYRLPRPTTFGNWYEQTPEDFTFALKGHRQITHYKRLKETETELEKFFHHVSHLQHKLGIILWQLPPGLKADTKLLADFIAALQAHPLASQVRHSFEFRHATWFSPQVYSLLSLAGCALCLADSPRWPKVEEITASFVYIRFHGSQKLYASSYTREELKEWAKKIKHWLEQNLDVYAYFNNDAQGYALANARDLLDLLA</sequence>
<dbReference type="AlphaFoldDB" id="A0A1W1VBA8"/>
<dbReference type="RefSeq" id="WP_084663376.1">
    <property type="nucleotide sequence ID" value="NZ_LT838272.1"/>
</dbReference>
<gene>
    <name evidence="1" type="ORF">SAMN00808754_0312</name>
</gene>
<dbReference type="PANTHER" id="PTHR30348:SF4">
    <property type="entry name" value="DUF72 DOMAIN-CONTAINING PROTEIN"/>
    <property type="match status" value="1"/>
</dbReference>
<reference evidence="1 2" key="1">
    <citation type="submission" date="2017-04" db="EMBL/GenBank/DDBJ databases">
        <authorList>
            <person name="Afonso C.L."/>
            <person name="Miller P.J."/>
            <person name="Scott M.A."/>
            <person name="Spackman E."/>
            <person name="Goraichik I."/>
            <person name="Dimitrov K.M."/>
            <person name="Suarez D.L."/>
            <person name="Swayne D.E."/>
        </authorList>
    </citation>
    <scope>NUCLEOTIDE SEQUENCE [LARGE SCALE GENOMIC DNA]</scope>
    <source>
        <strain evidence="1 2">ToBE</strain>
    </source>
</reference>
<dbReference type="STRING" id="698762.SAMN00808754_0312"/>
<dbReference type="InterPro" id="IPR002763">
    <property type="entry name" value="DUF72"/>
</dbReference>
<evidence type="ECO:0000313" key="1">
    <source>
        <dbReference type="EMBL" id="SMB90605.1"/>
    </source>
</evidence>
<dbReference type="OrthoDB" id="9780310at2"/>
<keyword evidence="2" id="KW-1185">Reference proteome</keyword>
<dbReference type="InterPro" id="IPR036520">
    <property type="entry name" value="UPF0759_sf"/>
</dbReference>
<dbReference type="Pfam" id="PF01904">
    <property type="entry name" value="DUF72"/>
    <property type="match status" value="1"/>
</dbReference>
<dbReference type="Proteomes" id="UP000192569">
    <property type="component" value="Chromosome I"/>
</dbReference>
<dbReference type="EMBL" id="LT838272">
    <property type="protein sequence ID" value="SMB90605.1"/>
    <property type="molecule type" value="Genomic_DNA"/>
</dbReference>
<proteinExistence type="predicted"/>
<protein>
    <submittedName>
        <fullName evidence="1">Uncharacterized conserved protein YecE, DUF72 family</fullName>
    </submittedName>
</protein>
<dbReference type="Gene3D" id="3.20.20.410">
    <property type="entry name" value="Protein of unknown function UPF0759"/>
    <property type="match status" value="1"/>
</dbReference>
<accession>A0A1W1VBA8</accession>
<organism evidence="1 2">
    <name type="scientific">Thermanaeromonas toyohensis ToBE</name>
    <dbReference type="NCBI Taxonomy" id="698762"/>
    <lineage>
        <taxon>Bacteria</taxon>
        <taxon>Bacillati</taxon>
        <taxon>Bacillota</taxon>
        <taxon>Clostridia</taxon>
        <taxon>Neomoorellales</taxon>
        <taxon>Neomoorellaceae</taxon>
        <taxon>Thermanaeromonas</taxon>
    </lineage>
</organism>
<dbReference type="SUPFAM" id="SSF117396">
    <property type="entry name" value="TM1631-like"/>
    <property type="match status" value="1"/>
</dbReference>
<evidence type="ECO:0000313" key="2">
    <source>
        <dbReference type="Proteomes" id="UP000192569"/>
    </source>
</evidence>
<dbReference type="PANTHER" id="PTHR30348">
    <property type="entry name" value="UNCHARACTERIZED PROTEIN YECE"/>
    <property type="match status" value="1"/>
</dbReference>